<dbReference type="GO" id="GO:0003729">
    <property type="term" value="F:mRNA binding"/>
    <property type="evidence" value="ECO:0007669"/>
    <property type="project" value="TreeGrafter"/>
</dbReference>
<keyword evidence="5 14" id="KW-0396">Initiation factor</keyword>
<evidence type="ECO:0000256" key="10">
    <source>
        <dbReference type="ARBA" id="ARBA00037759"/>
    </source>
</evidence>
<keyword evidence="6" id="KW-0832">Ubl conjugation</keyword>
<dbReference type="GO" id="GO:0006417">
    <property type="term" value="P:regulation of translation"/>
    <property type="evidence" value="ECO:0007669"/>
    <property type="project" value="UniProtKB-KW"/>
</dbReference>
<dbReference type="InterPro" id="IPR003890">
    <property type="entry name" value="MIF4G-like_typ-3"/>
</dbReference>
<keyword evidence="4" id="KW-1017">Isopeptide bond</keyword>
<evidence type="ECO:0000256" key="3">
    <source>
        <dbReference type="ARBA" id="ARBA00022491"/>
    </source>
</evidence>
<keyword evidence="8" id="KW-0648">Protein biosynthesis</keyword>
<dbReference type="PROSITE" id="PS51363">
    <property type="entry name" value="W2"/>
    <property type="match status" value="1"/>
</dbReference>
<comment type="similarity">
    <text evidence="1">Belongs to the eukaryotic initiation factor 4G family.</text>
</comment>
<evidence type="ECO:0000256" key="8">
    <source>
        <dbReference type="ARBA" id="ARBA00022917"/>
    </source>
</evidence>
<comment type="subunit">
    <text evidence="12">Interacts with the serine/threonine protein kinases MKNK1 and MKNK2. Binds EIF4A and EIF3. Interacts with MIF4GD. Interacts with DAZAP2.</text>
</comment>
<evidence type="ECO:0000256" key="12">
    <source>
        <dbReference type="ARBA" id="ARBA00046720"/>
    </source>
</evidence>
<evidence type="ECO:0000256" key="9">
    <source>
        <dbReference type="ARBA" id="ARBA00022990"/>
    </source>
</evidence>
<proteinExistence type="inferred from homology"/>
<dbReference type="InterPro" id="IPR003307">
    <property type="entry name" value="W2_domain"/>
</dbReference>
<keyword evidence="15" id="KW-1185">Reference proteome</keyword>
<organism evidence="14 15">
    <name type="scientific">Molossus molossus</name>
    <name type="common">Pallas' mastiff bat</name>
    <name type="synonym">Vespertilio molossus</name>
    <dbReference type="NCBI Taxonomy" id="27622"/>
    <lineage>
        <taxon>Eukaryota</taxon>
        <taxon>Metazoa</taxon>
        <taxon>Chordata</taxon>
        <taxon>Craniata</taxon>
        <taxon>Vertebrata</taxon>
        <taxon>Euteleostomi</taxon>
        <taxon>Mammalia</taxon>
        <taxon>Eutheria</taxon>
        <taxon>Laurasiatheria</taxon>
        <taxon>Chiroptera</taxon>
        <taxon>Yangochiroptera</taxon>
        <taxon>Molossidae</taxon>
        <taxon>Molossus</taxon>
    </lineage>
</organism>
<dbReference type="CDD" id="cd11559">
    <property type="entry name" value="W2_eIF4G1_like"/>
    <property type="match status" value="1"/>
</dbReference>
<reference evidence="14 15" key="1">
    <citation type="journal article" date="2020" name="Nature">
        <title>Six reference-quality genomes reveal evolution of bat adaptations.</title>
        <authorList>
            <person name="Jebb D."/>
            <person name="Huang Z."/>
            <person name="Pippel M."/>
            <person name="Hughes G.M."/>
            <person name="Lavrichenko K."/>
            <person name="Devanna P."/>
            <person name="Winkler S."/>
            <person name="Jermiin L.S."/>
            <person name="Skirmuntt E.C."/>
            <person name="Katzourakis A."/>
            <person name="Burkitt-Gray L."/>
            <person name="Ray D.A."/>
            <person name="Sullivan K.A.M."/>
            <person name="Roscito J.G."/>
            <person name="Kirilenko B.M."/>
            <person name="Davalos L.M."/>
            <person name="Corthals A.P."/>
            <person name="Power M.L."/>
            <person name="Jones G."/>
            <person name="Ransome R.D."/>
            <person name="Dechmann D.K.N."/>
            <person name="Locatelli A.G."/>
            <person name="Puechmaille S.J."/>
            <person name="Fedrigo O."/>
            <person name="Jarvis E.D."/>
            <person name="Hiller M."/>
            <person name="Vernes S.C."/>
            <person name="Myers E.W."/>
            <person name="Teeling E.C."/>
        </authorList>
    </citation>
    <scope>NUCLEOTIDE SEQUENCE [LARGE SCALE GENOMIC DNA]</scope>
    <source>
        <strain evidence="14">MMolMol1</strain>
        <tissue evidence="14">Muscle</tissue>
    </source>
</reference>
<sequence>MLGNIKFIGELGKLDLIHESILHKCIKTLLEKKKRVQLKDMGEDLECLCQIMRTVGPRLDHERAKSLMDQYFARMCSLMLSKELPARIRFLLQDTVELREHHWVPRKAFLDNGPKTINQIRQDAVKDLGVFIPAPMAQGMRSDFFLEGPFMPPRMKMDRDPLGGLADMFGQMPVMQKFLHDHVDLQVSALYALQVHCYNSNFPKGMLLRFFVHFYDMEIIEEEAFLAWKEDITQEFPGKGKALFQVNQWLTWLETAEEEESEEEAD</sequence>
<evidence type="ECO:0000256" key="2">
    <source>
        <dbReference type="ARBA" id="ARBA00022481"/>
    </source>
</evidence>
<evidence type="ECO:0000313" key="14">
    <source>
        <dbReference type="EMBL" id="KAF6437509.1"/>
    </source>
</evidence>
<name>A0A7J8EQW0_MOLMO</name>
<keyword evidence="3" id="KW-0678">Repressor</keyword>
<evidence type="ECO:0000259" key="13">
    <source>
        <dbReference type="PROSITE" id="PS51363"/>
    </source>
</evidence>
<accession>A0A7J8EQW0</accession>
<gene>
    <name evidence="14" type="ORF">HJG59_004405</name>
</gene>
<dbReference type="FunFam" id="1.25.40.180:FF:000053">
    <property type="entry name" value="Eukaryotic translation initiation factor 4 gamma 2"/>
    <property type="match status" value="1"/>
</dbReference>
<dbReference type="GO" id="GO:0003743">
    <property type="term" value="F:translation initiation factor activity"/>
    <property type="evidence" value="ECO:0007669"/>
    <property type="project" value="UniProtKB-KW"/>
</dbReference>
<protein>
    <recommendedName>
        <fullName evidence="11">Eukaryotic translation initiation factor 4 gamma 2</fullName>
    </recommendedName>
</protein>
<dbReference type="GO" id="GO:0016281">
    <property type="term" value="C:eukaryotic translation initiation factor 4F complex"/>
    <property type="evidence" value="ECO:0007669"/>
    <property type="project" value="TreeGrafter"/>
</dbReference>
<dbReference type="Gene3D" id="1.25.40.180">
    <property type="match status" value="2"/>
</dbReference>
<dbReference type="Proteomes" id="UP000550707">
    <property type="component" value="Unassembled WGS sequence"/>
</dbReference>
<comment type="function">
    <text evidence="10">Appears to play a role in the switch from cap-dependent to IRES-mediated translation during mitosis, apoptosis and viral infection. Cleaved by some caspases and viral proteases.</text>
</comment>
<evidence type="ECO:0000313" key="15">
    <source>
        <dbReference type="Proteomes" id="UP000550707"/>
    </source>
</evidence>
<evidence type="ECO:0000256" key="11">
    <source>
        <dbReference type="ARBA" id="ARBA00040449"/>
    </source>
</evidence>
<comment type="caution">
    <text evidence="14">The sequence shown here is derived from an EMBL/GenBank/DDBJ whole genome shotgun (WGS) entry which is preliminary data.</text>
</comment>
<evidence type="ECO:0000256" key="7">
    <source>
        <dbReference type="ARBA" id="ARBA00022845"/>
    </source>
</evidence>
<evidence type="ECO:0000256" key="1">
    <source>
        <dbReference type="ARBA" id="ARBA00005775"/>
    </source>
</evidence>
<dbReference type="SMART" id="SM00515">
    <property type="entry name" value="eIF5C"/>
    <property type="match status" value="1"/>
</dbReference>
<keyword evidence="7" id="KW-0810">Translation regulation</keyword>
<keyword evidence="2" id="KW-0488">Methylation</keyword>
<evidence type="ECO:0000256" key="4">
    <source>
        <dbReference type="ARBA" id="ARBA00022499"/>
    </source>
</evidence>
<dbReference type="Pfam" id="PF02020">
    <property type="entry name" value="W2"/>
    <property type="match status" value="1"/>
</dbReference>
<evidence type="ECO:0000256" key="6">
    <source>
        <dbReference type="ARBA" id="ARBA00022843"/>
    </source>
</evidence>
<dbReference type="EMBL" id="JACASF010000013">
    <property type="protein sequence ID" value="KAF6437509.1"/>
    <property type="molecule type" value="Genomic_DNA"/>
</dbReference>
<evidence type="ECO:0000256" key="5">
    <source>
        <dbReference type="ARBA" id="ARBA00022540"/>
    </source>
</evidence>
<dbReference type="SUPFAM" id="SSF48371">
    <property type="entry name" value="ARM repeat"/>
    <property type="match status" value="2"/>
</dbReference>
<dbReference type="PANTHER" id="PTHR23253:SF9">
    <property type="entry name" value="EUKARYOTIC TRANSLATION INITIATION FACTOR 4 GAMMA 2"/>
    <property type="match status" value="1"/>
</dbReference>
<dbReference type="PANTHER" id="PTHR23253">
    <property type="entry name" value="EUKARYOTIC TRANSLATION INITIATION FACTOR 4 GAMMA"/>
    <property type="match status" value="1"/>
</dbReference>
<dbReference type="InterPro" id="IPR016024">
    <property type="entry name" value="ARM-type_fold"/>
</dbReference>
<keyword evidence="9" id="KW-0007">Acetylation</keyword>
<dbReference type="AlphaFoldDB" id="A0A7J8EQW0"/>
<dbReference type="Pfam" id="PF02854">
    <property type="entry name" value="MIF4G"/>
    <property type="match status" value="1"/>
</dbReference>
<feature type="domain" description="W2" evidence="13">
    <location>
        <begin position="41"/>
        <end position="263"/>
    </location>
</feature>